<keyword evidence="2" id="KW-1185">Reference proteome</keyword>
<dbReference type="AlphaFoldDB" id="A0A918MGL5"/>
<evidence type="ECO:0000313" key="2">
    <source>
        <dbReference type="Proteomes" id="UP000628984"/>
    </source>
</evidence>
<proteinExistence type="predicted"/>
<protein>
    <submittedName>
        <fullName evidence="1">Uncharacterized protein</fullName>
    </submittedName>
</protein>
<reference evidence="1" key="1">
    <citation type="journal article" date="2014" name="Int. J. Syst. Evol. Microbiol.">
        <title>Complete genome sequence of Corynebacterium casei LMG S-19264T (=DSM 44701T), isolated from a smear-ripened cheese.</title>
        <authorList>
            <consortium name="US DOE Joint Genome Institute (JGI-PGF)"/>
            <person name="Walter F."/>
            <person name="Albersmeier A."/>
            <person name="Kalinowski J."/>
            <person name="Ruckert C."/>
        </authorList>
    </citation>
    <scope>NUCLEOTIDE SEQUENCE</scope>
    <source>
        <strain evidence="1">KCTC 23714</strain>
    </source>
</reference>
<gene>
    <name evidence="1" type="ORF">GCM10011452_00020</name>
</gene>
<sequence length="169" mass="17331">MFDGVDDFLQTGNIAWATDEVTVTAGLRKLSDTARGMVAELGQFANTQNFQLNAPTASLGDYGFYSAGTATAGLGTAAAAPNTSVVTGQAKLTTDTLILRRNATQAGTSAVDQGTGSAYTTNPLYIGMRAGTSLPFNGILFGLTAVNAVLDATQLGMVELSTNFNTGGF</sequence>
<organism evidence="1 2">
    <name type="scientific">Gemmobacter lanyuensis</name>
    <dbReference type="NCBI Taxonomy" id="1054497"/>
    <lineage>
        <taxon>Bacteria</taxon>
        <taxon>Pseudomonadati</taxon>
        <taxon>Pseudomonadota</taxon>
        <taxon>Alphaproteobacteria</taxon>
        <taxon>Rhodobacterales</taxon>
        <taxon>Paracoccaceae</taxon>
        <taxon>Gemmobacter</taxon>
    </lineage>
</organism>
<reference evidence="1" key="2">
    <citation type="submission" date="2020-09" db="EMBL/GenBank/DDBJ databases">
        <authorList>
            <person name="Sun Q."/>
            <person name="Kim S."/>
        </authorList>
    </citation>
    <scope>NUCLEOTIDE SEQUENCE</scope>
    <source>
        <strain evidence="1">KCTC 23714</strain>
    </source>
</reference>
<dbReference type="Proteomes" id="UP000628984">
    <property type="component" value="Unassembled WGS sequence"/>
</dbReference>
<comment type="caution">
    <text evidence="1">The sequence shown here is derived from an EMBL/GenBank/DDBJ whole genome shotgun (WGS) entry which is preliminary data.</text>
</comment>
<evidence type="ECO:0000313" key="1">
    <source>
        <dbReference type="EMBL" id="GGW21085.1"/>
    </source>
</evidence>
<accession>A0A918MGL5</accession>
<dbReference type="EMBL" id="BMYQ01000001">
    <property type="protein sequence ID" value="GGW21085.1"/>
    <property type="molecule type" value="Genomic_DNA"/>
</dbReference>
<name>A0A918MGL5_9RHOB</name>